<evidence type="ECO:0000313" key="2">
    <source>
        <dbReference type="EMBL" id="TEB26011.1"/>
    </source>
</evidence>
<feature type="compositionally biased region" description="Polar residues" evidence="1">
    <location>
        <begin position="88"/>
        <end position="100"/>
    </location>
</feature>
<feature type="region of interest" description="Disordered" evidence="1">
    <location>
        <begin position="414"/>
        <end position="448"/>
    </location>
</feature>
<feature type="region of interest" description="Disordered" evidence="1">
    <location>
        <begin position="61"/>
        <end position="100"/>
    </location>
</feature>
<feature type="compositionally biased region" description="Polar residues" evidence="1">
    <location>
        <begin position="1"/>
        <end position="12"/>
    </location>
</feature>
<protein>
    <submittedName>
        <fullName evidence="2">Uncharacterized protein</fullName>
    </submittedName>
</protein>
<gene>
    <name evidence="2" type="ORF">FA13DRAFT_1126135</name>
</gene>
<feature type="region of interest" description="Disordered" evidence="1">
    <location>
        <begin position="167"/>
        <end position="297"/>
    </location>
</feature>
<name>A0A4Y7SWD1_COPMI</name>
<feature type="compositionally biased region" description="Basic and acidic residues" evidence="1">
    <location>
        <begin position="187"/>
        <end position="202"/>
    </location>
</feature>
<comment type="caution">
    <text evidence="2">The sequence shown here is derived from an EMBL/GenBank/DDBJ whole genome shotgun (WGS) entry which is preliminary data.</text>
</comment>
<feature type="region of interest" description="Disordered" evidence="1">
    <location>
        <begin position="1"/>
        <end position="46"/>
    </location>
</feature>
<evidence type="ECO:0000256" key="1">
    <source>
        <dbReference type="SAM" id="MobiDB-lite"/>
    </source>
</evidence>
<feature type="compositionally biased region" description="Polar residues" evidence="1">
    <location>
        <begin position="167"/>
        <end position="179"/>
    </location>
</feature>
<proteinExistence type="predicted"/>
<dbReference type="EMBL" id="QPFP01000052">
    <property type="protein sequence ID" value="TEB26011.1"/>
    <property type="molecule type" value="Genomic_DNA"/>
</dbReference>
<dbReference type="Proteomes" id="UP000298030">
    <property type="component" value="Unassembled WGS sequence"/>
</dbReference>
<keyword evidence="3" id="KW-1185">Reference proteome</keyword>
<evidence type="ECO:0000313" key="3">
    <source>
        <dbReference type="Proteomes" id="UP000298030"/>
    </source>
</evidence>
<feature type="compositionally biased region" description="Low complexity" evidence="1">
    <location>
        <begin position="63"/>
        <end position="77"/>
    </location>
</feature>
<organism evidence="2 3">
    <name type="scientific">Coprinellus micaceus</name>
    <name type="common">Glistening ink-cap mushroom</name>
    <name type="synonym">Coprinus micaceus</name>
    <dbReference type="NCBI Taxonomy" id="71717"/>
    <lineage>
        <taxon>Eukaryota</taxon>
        <taxon>Fungi</taxon>
        <taxon>Dikarya</taxon>
        <taxon>Basidiomycota</taxon>
        <taxon>Agaricomycotina</taxon>
        <taxon>Agaricomycetes</taxon>
        <taxon>Agaricomycetidae</taxon>
        <taxon>Agaricales</taxon>
        <taxon>Agaricineae</taxon>
        <taxon>Psathyrellaceae</taxon>
        <taxon>Coprinellus</taxon>
    </lineage>
</organism>
<feature type="compositionally biased region" description="Low complexity" evidence="1">
    <location>
        <begin position="365"/>
        <end position="393"/>
    </location>
</feature>
<dbReference type="AlphaFoldDB" id="A0A4Y7SWD1"/>
<feature type="region of interest" description="Disordered" evidence="1">
    <location>
        <begin position="361"/>
        <end position="398"/>
    </location>
</feature>
<accession>A0A4Y7SWD1</accession>
<reference evidence="2 3" key="1">
    <citation type="journal article" date="2019" name="Nat. Ecol. Evol.">
        <title>Megaphylogeny resolves global patterns of mushroom evolution.</title>
        <authorList>
            <person name="Varga T."/>
            <person name="Krizsan K."/>
            <person name="Foldi C."/>
            <person name="Dima B."/>
            <person name="Sanchez-Garcia M."/>
            <person name="Sanchez-Ramirez S."/>
            <person name="Szollosi G.J."/>
            <person name="Szarkandi J.G."/>
            <person name="Papp V."/>
            <person name="Albert L."/>
            <person name="Andreopoulos W."/>
            <person name="Angelini C."/>
            <person name="Antonin V."/>
            <person name="Barry K.W."/>
            <person name="Bougher N.L."/>
            <person name="Buchanan P."/>
            <person name="Buyck B."/>
            <person name="Bense V."/>
            <person name="Catcheside P."/>
            <person name="Chovatia M."/>
            <person name="Cooper J."/>
            <person name="Damon W."/>
            <person name="Desjardin D."/>
            <person name="Finy P."/>
            <person name="Geml J."/>
            <person name="Haridas S."/>
            <person name="Hughes K."/>
            <person name="Justo A."/>
            <person name="Karasinski D."/>
            <person name="Kautmanova I."/>
            <person name="Kiss B."/>
            <person name="Kocsube S."/>
            <person name="Kotiranta H."/>
            <person name="LaButti K.M."/>
            <person name="Lechner B.E."/>
            <person name="Liimatainen K."/>
            <person name="Lipzen A."/>
            <person name="Lukacs Z."/>
            <person name="Mihaltcheva S."/>
            <person name="Morgado L.N."/>
            <person name="Niskanen T."/>
            <person name="Noordeloos M.E."/>
            <person name="Ohm R.A."/>
            <person name="Ortiz-Santana B."/>
            <person name="Ovrebo C."/>
            <person name="Racz N."/>
            <person name="Riley R."/>
            <person name="Savchenko A."/>
            <person name="Shiryaev A."/>
            <person name="Soop K."/>
            <person name="Spirin V."/>
            <person name="Szebenyi C."/>
            <person name="Tomsovsky M."/>
            <person name="Tulloss R.E."/>
            <person name="Uehling J."/>
            <person name="Grigoriev I.V."/>
            <person name="Vagvolgyi C."/>
            <person name="Papp T."/>
            <person name="Martin F.M."/>
            <person name="Miettinen O."/>
            <person name="Hibbett D.S."/>
            <person name="Nagy L.G."/>
        </authorList>
    </citation>
    <scope>NUCLEOTIDE SEQUENCE [LARGE SCALE GENOMIC DNA]</scope>
    <source>
        <strain evidence="2 3">FP101781</strain>
    </source>
</reference>
<feature type="compositionally biased region" description="Basic and acidic residues" evidence="1">
    <location>
        <begin position="29"/>
        <end position="40"/>
    </location>
</feature>
<sequence length="448" mass="48114">MSEGNTTIANENTAPTTITMTPPTPVVAETEKPSSRDRDGTTAAAAQLEIVFSKTLSLEIPLSDPSSSMTSSSTSSPVGNPDRDSLSAPGSSTNTTSYSSLELAIPTNSASTTPTLPPLSVKFAPLPELAPRKRRSSVPLGMAARTQLVRRRRGNNYYQQYMLQDVDSPSYQSGNTSPMWTEEEMAEEKARQQAAIEAEKEKARKKKEEKRQARLKPSPYEKGQGNQQDPLLVFGKKVQQIWKKVSQKDMKEAQAGEAQIDGDEGKRKESTTSTSSDGTTPSGYSTPNSSKPHTPIDLNAPLRSILVAAAPLPPLPPLPPHQYPEIHEEPMEEEEAGGVWEEEIDPHFPLTASQAEAKASFNTGLLLPSSSPSETSSAASSLSDSSQQTRRLSTWASSLPPQLELMGLTVTDIEMTEEPAGVEDGCSTPTNTAESGAAPVHRLEVAVS</sequence>
<feature type="compositionally biased region" description="Low complexity" evidence="1">
    <location>
        <begin position="271"/>
        <end position="287"/>
    </location>
</feature>
<dbReference type="OrthoDB" id="3265817at2759"/>